<comment type="caution">
    <text evidence="8">The sequence shown here is derived from an EMBL/GenBank/DDBJ whole genome shotgun (WGS) entry which is preliminary data.</text>
</comment>
<dbReference type="CDD" id="cd11386">
    <property type="entry name" value="MCP_signal"/>
    <property type="match status" value="1"/>
</dbReference>
<gene>
    <name evidence="8" type="ORF">ThidrDRAFT_3547</name>
</gene>
<evidence type="ECO:0000256" key="1">
    <source>
        <dbReference type="ARBA" id="ARBA00004370"/>
    </source>
</evidence>
<keyword evidence="5" id="KW-0812">Transmembrane</keyword>
<dbReference type="Proteomes" id="UP000004200">
    <property type="component" value="Unassembled WGS sequence"/>
</dbReference>
<dbReference type="SMART" id="SM00283">
    <property type="entry name" value="MA"/>
    <property type="match status" value="1"/>
</dbReference>
<evidence type="ECO:0000256" key="2">
    <source>
        <dbReference type="ARBA" id="ARBA00023224"/>
    </source>
</evidence>
<dbReference type="EMBL" id="AFWT01000032">
    <property type="protein sequence ID" value="EGV28653.1"/>
    <property type="molecule type" value="Genomic_DNA"/>
</dbReference>
<evidence type="ECO:0000256" key="3">
    <source>
        <dbReference type="ARBA" id="ARBA00029447"/>
    </source>
</evidence>
<dbReference type="SUPFAM" id="SSF58104">
    <property type="entry name" value="Methyl-accepting chemotaxis protein (MCP) signaling domain"/>
    <property type="match status" value="1"/>
</dbReference>
<name>G2E5I4_9GAMM</name>
<feature type="domain" description="Methyl-accepting transducer" evidence="6">
    <location>
        <begin position="268"/>
        <end position="504"/>
    </location>
</feature>
<dbReference type="PROSITE" id="PS50885">
    <property type="entry name" value="HAMP"/>
    <property type="match status" value="1"/>
</dbReference>
<evidence type="ECO:0000256" key="5">
    <source>
        <dbReference type="SAM" id="Phobius"/>
    </source>
</evidence>
<dbReference type="InterPro" id="IPR004089">
    <property type="entry name" value="MCPsignal_dom"/>
</dbReference>
<feature type="domain" description="HAMP" evidence="7">
    <location>
        <begin position="209"/>
        <end position="263"/>
    </location>
</feature>
<dbReference type="CDD" id="cd06225">
    <property type="entry name" value="HAMP"/>
    <property type="match status" value="1"/>
</dbReference>
<comment type="subcellular location">
    <subcellularLocation>
        <location evidence="1">Membrane</location>
    </subcellularLocation>
</comment>
<keyword evidence="9" id="KW-1185">Reference proteome</keyword>
<dbReference type="SMART" id="SM00304">
    <property type="entry name" value="HAMP"/>
    <property type="match status" value="1"/>
</dbReference>
<dbReference type="FunFam" id="1.10.287.950:FF:000001">
    <property type="entry name" value="Methyl-accepting chemotaxis sensory transducer"/>
    <property type="match status" value="1"/>
</dbReference>
<dbReference type="GO" id="GO:0016020">
    <property type="term" value="C:membrane"/>
    <property type="evidence" value="ECO:0007669"/>
    <property type="project" value="UniProtKB-SubCell"/>
</dbReference>
<protein>
    <submittedName>
        <fullName evidence="8">Methyl-accepting chemotaxis sensory transducer</fullName>
    </submittedName>
</protein>
<evidence type="ECO:0000256" key="4">
    <source>
        <dbReference type="PROSITE-ProRule" id="PRU00284"/>
    </source>
</evidence>
<dbReference type="Pfam" id="PF00015">
    <property type="entry name" value="MCPsignal"/>
    <property type="match status" value="1"/>
</dbReference>
<evidence type="ECO:0000313" key="9">
    <source>
        <dbReference type="Proteomes" id="UP000004200"/>
    </source>
</evidence>
<dbReference type="STRING" id="765913.ThidrDRAFT_3547"/>
<dbReference type="GO" id="GO:0007165">
    <property type="term" value="P:signal transduction"/>
    <property type="evidence" value="ECO:0007669"/>
    <property type="project" value="UniProtKB-KW"/>
</dbReference>
<dbReference type="eggNOG" id="COG0840">
    <property type="taxonomic scope" value="Bacteria"/>
</dbReference>
<keyword evidence="2 4" id="KW-0807">Transducer</keyword>
<evidence type="ECO:0000259" key="6">
    <source>
        <dbReference type="PROSITE" id="PS50111"/>
    </source>
</evidence>
<dbReference type="Gene3D" id="1.10.287.950">
    <property type="entry name" value="Methyl-accepting chemotaxis protein"/>
    <property type="match status" value="1"/>
</dbReference>
<accession>G2E5I4</accession>
<sequence length="540" mass="58528">MKNLRLGSLAFRFLASILGITVLVLLLAMSLLQVQARQSSERQTEIARDALGVERQESERLLSRALETKAELLGRFMARTAPDVLLTFDLDLIGRYQREAASDPDIAYALYLDADGETMTETQDRPKDAIESRYPVEADGDLLGYVLIGLDPSRMVAAKRIANARIAEAIEGANRLSKTSQTQFLTTLALVSIGLVTLLGLLFGYMFLRQVIRPIKDTTTLIERLAHGEGDLSQRLPVSGDSEIDRLRQAMNHFMERLQDMVRTIVHQMQELTLVSGTLNDTAATLVRDMETERSHTQQVTDGVEQMVETIRQVALNSSKAAEAARSGEDKARDGQSIVSSTTQGIRVLSAEVSSSSEVIGRLEDLSGRIGSVLDAINNISARTNLLALNAAIEAARAGEHGRGFAVVAGEVRALAGRTQQSTEEVRQIVEQLTQGSQDAASAMGRSLTQAETSVSQSEQANAALEAILAAVGTINAMSDEIASAVEGQAKVAEQVSRQITEIEGLRERTTMTAQQARETSNDLSALATSLDSMVGRFRV</sequence>
<dbReference type="PANTHER" id="PTHR32089">
    <property type="entry name" value="METHYL-ACCEPTING CHEMOTAXIS PROTEIN MCPB"/>
    <property type="match status" value="1"/>
</dbReference>
<organism evidence="8 9">
    <name type="scientific">Thiorhodococcus drewsii AZ1</name>
    <dbReference type="NCBI Taxonomy" id="765913"/>
    <lineage>
        <taxon>Bacteria</taxon>
        <taxon>Pseudomonadati</taxon>
        <taxon>Pseudomonadota</taxon>
        <taxon>Gammaproteobacteria</taxon>
        <taxon>Chromatiales</taxon>
        <taxon>Chromatiaceae</taxon>
        <taxon>Thiorhodococcus</taxon>
    </lineage>
</organism>
<dbReference type="PANTHER" id="PTHR32089:SF120">
    <property type="entry name" value="METHYL-ACCEPTING CHEMOTAXIS PROTEIN TLPQ"/>
    <property type="match status" value="1"/>
</dbReference>
<dbReference type="OrthoDB" id="9781845at2"/>
<dbReference type="RefSeq" id="WP_007042260.1">
    <property type="nucleotide sequence ID" value="NZ_AFWT01000032.1"/>
</dbReference>
<keyword evidence="5" id="KW-1133">Transmembrane helix</keyword>
<evidence type="ECO:0000259" key="7">
    <source>
        <dbReference type="PROSITE" id="PS50885"/>
    </source>
</evidence>
<keyword evidence="5" id="KW-0472">Membrane</keyword>
<dbReference type="GO" id="GO:0006935">
    <property type="term" value="P:chemotaxis"/>
    <property type="evidence" value="ECO:0007669"/>
    <property type="project" value="UniProtKB-ARBA"/>
</dbReference>
<dbReference type="AlphaFoldDB" id="G2E5I4"/>
<feature type="transmembrane region" description="Helical" evidence="5">
    <location>
        <begin position="184"/>
        <end position="208"/>
    </location>
</feature>
<dbReference type="PROSITE" id="PS50111">
    <property type="entry name" value="CHEMOTAXIS_TRANSDUC_2"/>
    <property type="match status" value="1"/>
</dbReference>
<proteinExistence type="inferred from homology"/>
<dbReference type="InterPro" id="IPR003660">
    <property type="entry name" value="HAMP_dom"/>
</dbReference>
<comment type="similarity">
    <text evidence="3">Belongs to the methyl-accepting chemotaxis (MCP) protein family.</text>
</comment>
<reference evidence="8 9" key="1">
    <citation type="submission" date="2011-06" db="EMBL/GenBank/DDBJ databases">
        <title>The draft genome of Thiorhodococcus drewsii AZ1.</title>
        <authorList>
            <consortium name="US DOE Joint Genome Institute (JGI-PGF)"/>
            <person name="Lucas S."/>
            <person name="Han J."/>
            <person name="Lapidus A."/>
            <person name="Cheng J.-F."/>
            <person name="Goodwin L."/>
            <person name="Pitluck S."/>
            <person name="Peters L."/>
            <person name="Land M.L."/>
            <person name="Hauser L."/>
            <person name="Vogl K."/>
            <person name="Liu Z."/>
            <person name="Imhoff J."/>
            <person name="Thiel V."/>
            <person name="Frigaard N.-U."/>
            <person name="Bryant D.A."/>
            <person name="Woyke T.J."/>
        </authorList>
    </citation>
    <scope>NUCLEOTIDE SEQUENCE [LARGE SCALE GENOMIC DNA]</scope>
    <source>
        <strain evidence="8 9">AZ1</strain>
    </source>
</reference>
<dbReference type="Pfam" id="PF00672">
    <property type="entry name" value="HAMP"/>
    <property type="match status" value="1"/>
</dbReference>
<evidence type="ECO:0000313" key="8">
    <source>
        <dbReference type="EMBL" id="EGV28653.1"/>
    </source>
</evidence>